<keyword evidence="1" id="KW-0472">Membrane</keyword>
<feature type="transmembrane region" description="Helical" evidence="1">
    <location>
        <begin position="95"/>
        <end position="118"/>
    </location>
</feature>
<gene>
    <name evidence="2" type="ORF">PAESOLCIP111_06308</name>
</gene>
<feature type="transmembrane region" description="Helical" evidence="1">
    <location>
        <begin position="12"/>
        <end position="38"/>
    </location>
</feature>
<protein>
    <recommendedName>
        <fullName evidence="4">DUF2269 family protein</fullName>
    </recommendedName>
</protein>
<dbReference type="RefSeq" id="WP_218095968.1">
    <property type="nucleotide sequence ID" value="NZ_CAJVAS010000060.1"/>
</dbReference>
<organism evidence="2 3">
    <name type="scientific">Paenibacillus solanacearum</name>
    <dbReference type="NCBI Taxonomy" id="2048548"/>
    <lineage>
        <taxon>Bacteria</taxon>
        <taxon>Bacillati</taxon>
        <taxon>Bacillota</taxon>
        <taxon>Bacilli</taxon>
        <taxon>Bacillales</taxon>
        <taxon>Paenibacillaceae</taxon>
        <taxon>Paenibacillus</taxon>
    </lineage>
</organism>
<dbReference type="AlphaFoldDB" id="A0A916K826"/>
<keyword evidence="1" id="KW-0812">Transmembrane</keyword>
<evidence type="ECO:0000256" key="1">
    <source>
        <dbReference type="SAM" id="Phobius"/>
    </source>
</evidence>
<evidence type="ECO:0008006" key="4">
    <source>
        <dbReference type="Google" id="ProtNLM"/>
    </source>
</evidence>
<name>A0A916K826_9BACL</name>
<keyword evidence="1" id="KW-1133">Transmembrane helix</keyword>
<accession>A0A916K826</accession>
<feature type="transmembrane region" description="Helical" evidence="1">
    <location>
        <begin position="138"/>
        <end position="158"/>
    </location>
</feature>
<dbReference type="Proteomes" id="UP000693672">
    <property type="component" value="Unassembled WGS sequence"/>
</dbReference>
<evidence type="ECO:0000313" key="3">
    <source>
        <dbReference type="Proteomes" id="UP000693672"/>
    </source>
</evidence>
<proteinExistence type="predicted"/>
<sequence length="176" mass="19166">MARLTVSAKKGMLLLHILFASIMLGSTVVVLILSITAMNTTSHEVLRSCYTVMHLLSRTSMRASTIGTTVTGIALSVGTHWGLFRYYWIMLKEALTVLAIGIGTVGFYVWTLKGVTVVSTEGMDALRHTEFMVNEAQLGIGIVLQLMSLVILFAVSVFKPWGKRKELTTAGPATKS</sequence>
<dbReference type="EMBL" id="CAJVAS010000060">
    <property type="protein sequence ID" value="CAG7651398.1"/>
    <property type="molecule type" value="Genomic_DNA"/>
</dbReference>
<reference evidence="2" key="1">
    <citation type="submission" date="2021-06" db="EMBL/GenBank/DDBJ databases">
        <authorList>
            <person name="Criscuolo A."/>
        </authorList>
    </citation>
    <scope>NUCLEOTIDE SEQUENCE</scope>
    <source>
        <strain evidence="2">CIP111600</strain>
    </source>
</reference>
<keyword evidence="3" id="KW-1185">Reference proteome</keyword>
<comment type="caution">
    <text evidence="2">The sequence shown here is derived from an EMBL/GenBank/DDBJ whole genome shotgun (WGS) entry which is preliminary data.</text>
</comment>
<feature type="transmembrane region" description="Helical" evidence="1">
    <location>
        <begin position="63"/>
        <end position="83"/>
    </location>
</feature>
<evidence type="ECO:0000313" key="2">
    <source>
        <dbReference type="EMBL" id="CAG7651398.1"/>
    </source>
</evidence>